<dbReference type="GO" id="GO:0015421">
    <property type="term" value="F:ABC-type oligopeptide transporter activity"/>
    <property type="evidence" value="ECO:0007669"/>
    <property type="project" value="TreeGrafter"/>
</dbReference>
<keyword evidence="5" id="KW-1133">Transmembrane helix</keyword>
<keyword evidence="6" id="KW-0472">Membrane</keyword>
<comment type="caution">
    <text evidence="9">The sequence shown here is derived from an EMBL/GenBank/DDBJ whole genome shotgun (WGS) entry which is preliminary data.</text>
</comment>
<evidence type="ECO:0000313" key="10">
    <source>
        <dbReference type="Proteomes" id="UP000238479"/>
    </source>
</evidence>
<gene>
    <name evidence="9" type="ORF">RchiOBHm_Chr6g0303231</name>
</gene>
<proteinExistence type="predicted"/>
<dbReference type="OMA" id="EGYKTNW"/>
<reference evidence="9 10" key="1">
    <citation type="journal article" date="2018" name="Nat. Genet.">
        <title>The Rosa genome provides new insights in the design of modern roses.</title>
        <authorList>
            <person name="Bendahmane M."/>
        </authorList>
    </citation>
    <scope>NUCLEOTIDE SEQUENCE [LARGE SCALE GENOMIC DNA]</scope>
    <source>
        <strain evidence="10">cv. Old Blush</strain>
    </source>
</reference>
<keyword evidence="7" id="KW-0732">Signal</keyword>
<dbReference type="AlphaFoldDB" id="A0A2P6PZ85"/>
<organism evidence="9 10">
    <name type="scientific">Rosa chinensis</name>
    <name type="common">China rose</name>
    <dbReference type="NCBI Taxonomy" id="74649"/>
    <lineage>
        <taxon>Eukaryota</taxon>
        <taxon>Viridiplantae</taxon>
        <taxon>Streptophyta</taxon>
        <taxon>Embryophyta</taxon>
        <taxon>Tracheophyta</taxon>
        <taxon>Spermatophyta</taxon>
        <taxon>Magnoliopsida</taxon>
        <taxon>eudicotyledons</taxon>
        <taxon>Gunneridae</taxon>
        <taxon>Pentapetalae</taxon>
        <taxon>rosids</taxon>
        <taxon>fabids</taxon>
        <taxon>Rosales</taxon>
        <taxon>Rosaceae</taxon>
        <taxon>Rosoideae</taxon>
        <taxon>Rosoideae incertae sedis</taxon>
        <taxon>Rosa</taxon>
    </lineage>
</organism>
<evidence type="ECO:0000313" key="9">
    <source>
        <dbReference type="EMBL" id="PRQ27240.1"/>
    </source>
</evidence>
<dbReference type="PANTHER" id="PTHR43394:SF11">
    <property type="entry name" value="ATP-BINDING CASSETTE TRANSPORTER"/>
    <property type="match status" value="1"/>
</dbReference>
<dbReference type="Gramene" id="PRQ27240">
    <property type="protein sequence ID" value="PRQ27240"/>
    <property type="gene ID" value="RchiOBHm_Chr6g0303231"/>
</dbReference>
<keyword evidence="9" id="KW-0378">Hydrolase</keyword>
<dbReference type="EMBL" id="PDCK01000044">
    <property type="protein sequence ID" value="PRQ27240.1"/>
    <property type="molecule type" value="Genomic_DNA"/>
</dbReference>
<dbReference type="PANTHER" id="PTHR43394">
    <property type="entry name" value="ATP-DEPENDENT PERMEASE MDL1, MITOCHONDRIAL"/>
    <property type="match status" value="1"/>
</dbReference>
<evidence type="ECO:0000256" key="7">
    <source>
        <dbReference type="SAM" id="SignalP"/>
    </source>
</evidence>
<dbReference type="Proteomes" id="UP000238479">
    <property type="component" value="Chromosome 6"/>
</dbReference>
<dbReference type="InterPro" id="IPR036640">
    <property type="entry name" value="ABC1_TM_sf"/>
</dbReference>
<evidence type="ECO:0000256" key="5">
    <source>
        <dbReference type="ARBA" id="ARBA00022989"/>
    </source>
</evidence>
<dbReference type="Pfam" id="PF00005">
    <property type="entry name" value="ABC_tran"/>
    <property type="match status" value="1"/>
</dbReference>
<sequence>MVLIFTALCIAETLALAPDIVKGSQVLGSIFSILKRETTIHSNDPTSNVVAVIRGEIEFRNVSFWYPARSDITIFDNLNLKVSAGKSLAVVGPSGSGKSTVIALVMRFYDPIFGAVMIDGHDIKGLNLKSLRKKIGLVQQEPALFSTIVYDNIKYGNEEASEVEGSRSSKCP</sequence>
<protein>
    <submittedName>
        <fullName evidence="9">Putative xenobiotic-transporting ATPase</fullName>
        <ecNumber evidence="9">3.6.3.44</ecNumber>
    </submittedName>
</protein>
<keyword evidence="4" id="KW-0677">Repeat</keyword>
<accession>A0A2P6PZ85</accession>
<dbReference type="EC" id="3.6.3.44" evidence="9"/>
<comment type="subcellular location">
    <subcellularLocation>
        <location evidence="1">Membrane</location>
        <topology evidence="1">Multi-pass membrane protein</topology>
    </subcellularLocation>
</comment>
<keyword evidence="10" id="KW-1185">Reference proteome</keyword>
<dbReference type="GO" id="GO:0005743">
    <property type="term" value="C:mitochondrial inner membrane"/>
    <property type="evidence" value="ECO:0007669"/>
    <property type="project" value="TreeGrafter"/>
</dbReference>
<feature type="signal peptide" evidence="7">
    <location>
        <begin position="1"/>
        <end position="15"/>
    </location>
</feature>
<dbReference type="SUPFAM" id="SSF52540">
    <property type="entry name" value="P-loop containing nucleoside triphosphate hydrolases"/>
    <property type="match status" value="1"/>
</dbReference>
<evidence type="ECO:0000259" key="8">
    <source>
        <dbReference type="Pfam" id="PF00005"/>
    </source>
</evidence>
<dbReference type="GO" id="GO:0005524">
    <property type="term" value="F:ATP binding"/>
    <property type="evidence" value="ECO:0007669"/>
    <property type="project" value="InterPro"/>
</dbReference>
<evidence type="ECO:0000256" key="4">
    <source>
        <dbReference type="ARBA" id="ARBA00022737"/>
    </source>
</evidence>
<keyword evidence="3" id="KW-0812">Transmembrane</keyword>
<dbReference type="Gene3D" id="1.20.1560.10">
    <property type="entry name" value="ABC transporter type 1, transmembrane domain"/>
    <property type="match status" value="1"/>
</dbReference>
<feature type="domain" description="ABC transporter" evidence="8">
    <location>
        <begin position="76"/>
        <end position="159"/>
    </location>
</feature>
<dbReference type="GO" id="GO:0016887">
    <property type="term" value="F:ATP hydrolysis activity"/>
    <property type="evidence" value="ECO:0007669"/>
    <property type="project" value="InterPro"/>
</dbReference>
<dbReference type="InterPro" id="IPR039421">
    <property type="entry name" value="Type_1_exporter"/>
</dbReference>
<dbReference type="GO" id="GO:0090374">
    <property type="term" value="P:oligopeptide export from mitochondrion"/>
    <property type="evidence" value="ECO:0007669"/>
    <property type="project" value="TreeGrafter"/>
</dbReference>
<name>A0A2P6PZ85_ROSCH</name>
<dbReference type="STRING" id="74649.A0A2P6PZ85"/>
<dbReference type="InterPro" id="IPR003439">
    <property type="entry name" value="ABC_transporter-like_ATP-bd"/>
</dbReference>
<feature type="chain" id="PRO_5015197224" evidence="7">
    <location>
        <begin position="16"/>
        <end position="172"/>
    </location>
</feature>
<evidence type="ECO:0000256" key="6">
    <source>
        <dbReference type="ARBA" id="ARBA00023136"/>
    </source>
</evidence>
<evidence type="ECO:0000256" key="3">
    <source>
        <dbReference type="ARBA" id="ARBA00022692"/>
    </source>
</evidence>
<evidence type="ECO:0000256" key="2">
    <source>
        <dbReference type="ARBA" id="ARBA00022448"/>
    </source>
</evidence>
<dbReference type="Gene3D" id="3.40.50.300">
    <property type="entry name" value="P-loop containing nucleotide triphosphate hydrolases"/>
    <property type="match status" value="1"/>
</dbReference>
<keyword evidence="2" id="KW-0813">Transport</keyword>
<dbReference type="InterPro" id="IPR027417">
    <property type="entry name" value="P-loop_NTPase"/>
</dbReference>
<evidence type="ECO:0000256" key="1">
    <source>
        <dbReference type="ARBA" id="ARBA00004141"/>
    </source>
</evidence>